<evidence type="ECO:0000313" key="3">
    <source>
        <dbReference type="Proteomes" id="UP000002574"/>
    </source>
</evidence>
<organism evidence="2 3">
    <name type="scientific">Hydrogenobacter thermophilus (strain DSM 6534 / IAM 12695 / TK-6)</name>
    <dbReference type="NCBI Taxonomy" id="608538"/>
    <lineage>
        <taxon>Bacteria</taxon>
        <taxon>Pseudomonadati</taxon>
        <taxon>Aquificota</taxon>
        <taxon>Aquificia</taxon>
        <taxon>Aquificales</taxon>
        <taxon>Aquificaceae</taxon>
        <taxon>Hydrogenobacter</taxon>
    </lineage>
</organism>
<feature type="transmembrane region" description="Helical" evidence="1">
    <location>
        <begin position="97"/>
        <end position="114"/>
    </location>
</feature>
<dbReference type="AlphaFoldDB" id="D3DFH6"/>
<evidence type="ECO:0000313" key="2">
    <source>
        <dbReference type="EMBL" id="BAI68578.1"/>
    </source>
</evidence>
<sequence length="285" mass="32980">MLKDVNLILLTIRLLLAFLFFAIAFEKPIHQRALLVFLTTLYVSLSLLSYLHPTKARFLKRFLDALVLPPICFIAGDEILTLSLFVPALFYANRDTAVSLTLFWAGILLFLYTGGMSSLYYLPLLFALFLASLSPDLVESIRKERYYIRKLRASYRELSKDLSKLEKESREKDYLSFIIDKAVEDRSPEDFLLHIKEKFSLKRIAIVPKGEITHKEAIIDKENTALYVPVFFEKGCAYVIFYFNTPFELYDREITTTLEKSAKLLNLYIVGFDDHVKKDSVRLAV</sequence>
<name>D3DFH6_HYDTT</name>
<protein>
    <submittedName>
        <fullName evidence="2">Uncharacterized protein</fullName>
    </submittedName>
</protein>
<dbReference type="KEGG" id="hth:HTH_0111"/>
<keyword evidence="1" id="KW-0472">Membrane</keyword>
<accession>D3DFH6</accession>
<dbReference type="RefSeq" id="WP_012962761.1">
    <property type="nucleotide sequence ID" value="NC_013799.1"/>
</dbReference>
<dbReference type="OrthoDB" id="12260at2"/>
<reference evidence="2 3" key="1">
    <citation type="journal article" date="2010" name="J. Bacteriol.">
        <title>Complete genome sequence of the thermophilic, obligately chemolithoautotrophic hydrogen-oxidizing bacterium Hydrogenobacter thermophilus TK-6.</title>
        <authorList>
            <person name="Arai H."/>
            <person name="Kanbe H."/>
            <person name="Ishii M."/>
            <person name="Igarashi Y."/>
        </authorList>
    </citation>
    <scope>NUCLEOTIDE SEQUENCE [LARGE SCALE GENOMIC DNA]</scope>
    <source>
        <strain evidence="3">DSM 6534 / IAM 12695 / TK-6 [Tokyo]</strain>
    </source>
</reference>
<keyword evidence="1" id="KW-0812">Transmembrane</keyword>
<feature type="transmembrane region" description="Helical" evidence="1">
    <location>
        <begin position="6"/>
        <end position="25"/>
    </location>
</feature>
<keyword evidence="1" id="KW-1133">Transmembrane helix</keyword>
<feature type="transmembrane region" description="Helical" evidence="1">
    <location>
        <begin position="32"/>
        <end position="51"/>
    </location>
</feature>
<proteinExistence type="predicted"/>
<keyword evidence="3" id="KW-1185">Reference proteome</keyword>
<dbReference type="STRING" id="608538.HTH_0111"/>
<dbReference type="Proteomes" id="UP000002574">
    <property type="component" value="Chromosome"/>
</dbReference>
<dbReference type="KEGG" id="hte:Hydth_0112"/>
<evidence type="ECO:0000256" key="1">
    <source>
        <dbReference type="SAM" id="Phobius"/>
    </source>
</evidence>
<gene>
    <name evidence="2" type="ordered locus">HTH_0111</name>
</gene>
<dbReference type="EMBL" id="AP011112">
    <property type="protein sequence ID" value="BAI68578.1"/>
    <property type="molecule type" value="Genomic_DNA"/>
</dbReference>